<dbReference type="Gene3D" id="1.20.120.940">
    <property type="entry name" value="Putative aromatic acid exporter, C-terminal domain"/>
    <property type="match status" value="1"/>
</dbReference>
<proteinExistence type="predicted"/>
<dbReference type="PANTHER" id="PTHR40064">
    <property type="entry name" value="MEMBRANE PROTEIN-RELATED"/>
    <property type="match status" value="1"/>
</dbReference>
<reference evidence="2 3" key="1">
    <citation type="journal article" date="2013" name="PLoS ONE">
        <title>Lactobacillus paracasei comparative genomics: towards species pan-genome definition and exploitation of diversity.</title>
        <authorList>
            <person name="Smokvina T."/>
            <person name="Wels M."/>
            <person name="Polka J."/>
            <person name="Chervaux C."/>
            <person name="Brisse S."/>
            <person name="Boekhorst J."/>
            <person name="van Hylckama Vlieg J.E."/>
            <person name="Siezen R.J."/>
        </authorList>
    </citation>
    <scope>NUCLEOTIDE SEQUENCE [LARGE SCALE GENOMIC DNA]</scope>
    <source>
        <strain evidence="2 3">Lpp123</strain>
    </source>
</reference>
<evidence type="ECO:0000313" key="2">
    <source>
        <dbReference type="EMBL" id="EPC48920.1"/>
    </source>
</evidence>
<organism evidence="2 3">
    <name type="scientific">Lacticaseibacillus paracasei subsp. paracasei Lpp123</name>
    <dbReference type="NCBI Taxonomy" id="1256201"/>
    <lineage>
        <taxon>Bacteria</taxon>
        <taxon>Bacillati</taxon>
        <taxon>Bacillota</taxon>
        <taxon>Bacilli</taxon>
        <taxon>Lactobacillales</taxon>
        <taxon>Lactobacillaceae</taxon>
        <taxon>Lacticaseibacillus</taxon>
    </lineage>
</organism>
<dbReference type="Proteomes" id="UP000014316">
    <property type="component" value="Unassembled WGS sequence"/>
</dbReference>
<dbReference type="PANTHER" id="PTHR40064:SF1">
    <property type="entry name" value="MEMBRANE PROTEIN"/>
    <property type="match status" value="1"/>
</dbReference>
<dbReference type="EMBL" id="ANJW01000935">
    <property type="protein sequence ID" value="EPC48920.1"/>
    <property type="molecule type" value="Genomic_DNA"/>
</dbReference>
<dbReference type="InterPro" id="IPR038323">
    <property type="entry name" value="ArAE_1_C_sf"/>
</dbReference>
<dbReference type="InterPro" id="IPR021062">
    <property type="entry name" value="ArAE_1_C"/>
</dbReference>
<feature type="domain" description="Putative aromatic acid exporter C-terminal" evidence="1">
    <location>
        <begin position="2"/>
        <end position="91"/>
    </location>
</feature>
<accession>A0A829GC64</accession>
<dbReference type="Pfam" id="PF11728">
    <property type="entry name" value="ArAE_1_C"/>
    <property type="match status" value="1"/>
</dbReference>
<dbReference type="InterPro" id="IPR052984">
    <property type="entry name" value="UPF0421"/>
</dbReference>
<evidence type="ECO:0000259" key="1">
    <source>
        <dbReference type="Pfam" id="PF11728"/>
    </source>
</evidence>
<protein>
    <recommendedName>
        <fullName evidence="1">Putative aromatic acid exporter C-terminal domain-containing protein</fullName>
    </recommendedName>
</protein>
<feature type="non-terminal residue" evidence="2">
    <location>
        <position position="1"/>
    </location>
</feature>
<comment type="caution">
    <text evidence="2">The sequence shown here is derived from an EMBL/GenBank/DDBJ whole genome shotgun (WGS) entry which is preliminary data.</text>
</comment>
<dbReference type="AlphaFoldDB" id="A0A829GC64"/>
<name>A0A829GC64_LACPA</name>
<evidence type="ECO:0000313" key="3">
    <source>
        <dbReference type="Proteomes" id="UP000014316"/>
    </source>
</evidence>
<sequence>DNQYELLRQMQDSLDRIETPVEQAAVISDALAMTASVLTEDNPATQLVTMVKKIQRDFAKSALPTDRASFESRARLFYFLEDFSRLLQLKRNFNNIISSQN</sequence>
<gene>
    <name evidence="2" type="ORF">Lpp123_16028</name>
</gene>